<proteinExistence type="predicted"/>
<accession>G3ID90</accession>
<dbReference type="InParanoid" id="G3ID90"/>
<gene>
    <name evidence="1" type="ORF">I79_021663</name>
</gene>
<dbReference type="Proteomes" id="UP000001075">
    <property type="component" value="Unassembled WGS sequence"/>
</dbReference>
<reference evidence="2" key="1">
    <citation type="journal article" date="2011" name="Nat. Biotechnol.">
        <title>The genomic sequence of the Chinese hamster ovary (CHO)-K1 cell line.</title>
        <authorList>
            <person name="Xu X."/>
            <person name="Nagarajan H."/>
            <person name="Lewis N.E."/>
            <person name="Pan S."/>
            <person name="Cai Z."/>
            <person name="Liu X."/>
            <person name="Chen W."/>
            <person name="Xie M."/>
            <person name="Wang W."/>
            <person name="Hammond S."/>
            <person name="Andersen M.R."/>
            <person name="Neff N."/>
            <person name="Passarelli B."/>
            <person name="Koh W."/>
            <person name="Fan H.C."/>
            <person name="Wang J."/>
            <person name="Gui Y."/>
            <person name="Lee K.H."/>
            <person name="Betenbaugh M.J."/>
            <person name="Quake S.R."/>
            <person name="Famili I."/>
            <person name="Palsson B.O."/>
            <person name="Wang J."/>
        </authorList>
    </citation>
    <scope>NUCLEOTIDE SEQUENCE [LARGE SCALE GENOMIC DNA]</scope>
    <source>
        <strain evidence="2">CHO K1 cell line</strain>
    </source>
</reference>
<dbReference type="EMBL" id="JH002025">
    <property type="protein sequence ID" value="EGW08404.1"/>
    <property type="molecule type" value="Genomic_DNA"/>
</dbReference>
<evidence type="ECO:0000313" key="2">
    <source>
        <dbReference type="Proteomes" id="UP000001075"/>
    </source>
</evidence>
<name>G3ID90_CRIGR</name>
<sequence>MAKGHRSKKIICKCRLKREARGRWPAPPSDRWVLGARLAMSATLPWRRNRGPLAPPRTWSTCVIRPTRVRKCWTRRLLRWSVWTRPS</sequence>
<organism evidence="1 2">
    <name type="scientific">Cricetulus griseus</name>
    <name type="common">Chinese hamster</name>
    <name type="synonym">Cricetulus barabensis griseus</name>
    <dbReference type="NCBI Taxonomy" id="10029"/>
    <lineage>
        <taxon>Eukaryota</taxon>
        <taxon>Metazoa</taxon>
        <taxon>Chordata</taxon>
        <taxon>Craniata</taxon>
        <taxon>Vertebrata</taxon>
        <taxon>Euteleostomi</taxon>
        <taxon>Mammalia</taxon>
        <taxon>Eutheria</taxon>
        <taxon>Euarchontoglires</taxon>
        <taxon>Glires</taxon>
        <taxon>Rodentia</taxon>
        <taxon>Myomorpha</taxon>
        <taxon>Muroidea</taxon>
        <taxon>Cricetidae</taxon>
        <taxon>Cricetinae</taxon>
        <taxon>Cricetulus</taxon>
    </lineage>
</organism>
<evidence type="ECO:0000313" key="1">
    <source>
        <dbReference type="EMBL" id="EGW08404.1"/>
    </source>
</evidence>
<protein>
    <submittedName>
        <fullName evidence="1">Uncharacterized protein</fullName>
    </submittedName>
</protein>
<dbReference type="AlphaFoldDB" id="G3ID90"/>